<evidence type="ECO:0000313" key="2">
    <source>
        <dbReference type="Proteomes" id="UP001164250"/>
    </source>
</evidence>
<name>A0ACC0ZYR3_9ROSI</name>
<accession>A0ACC0ZYR3</accession>
<protein>
    <submittedName>
        <fullName evidence="1">Uncharacterized protein</fullName>
    </submittedName>
</protein>
<proteinExistence type="predicted"/>
<dbReference type="Proteomes" id="UP001164250">
    <property type="component" value="Chromosome 13"/>
</dbReference>
<organism evidence="1 2">
    <name type="scientific">Pistacia atlantica</name>
    <dbReference type="NCBI Taxonomy" id="434234"/>
    <lineage>
        <taxon>Eukaryota</taxon>
        <taxon>Viridiplantae</taxon>
        <taxon>Streptophyta</taxon>
        <taxon>Embryophyta</taxon>
        <taxon>Tracheophyta</taxon>
        <taxon>Spermatophyta</taxon>
        <taxon>Magnoliopsida</taxon>
        <taxon>eudicotyledons</taxon>
        <taxon>Gunneridae</taxon>
        <taxon>Pentapetalae</taxon>
        <taxon>rosids</taxon>
        <taxon>malvids</taxon>
        <taxon>Sapindales</taxon>
        <taxon>Anacardiaceae</taxon>
        <taxon>Pistacia</taxon>
    </lineage>
</organism>
<sequence>MEYQKVMEDVITRSGLDKSIYYDLRGNHDNFGVPVVDGALDYYSKYSINAQLGRRKNVNSVTIQAMEFSADKTSDKDFFWAFPDFIFSVNTFWEEPKGYISQAFPISLSMWASPCEICSTCTNLPYESNKNCSSGALAVEEFWEWEMGDWRKSRAVRILAVDRGHVSYVDIDFKSGMKNIILMPTFPLDSRFMSRLSSHQNYECQHMLPSSYETIRALVFSTSFILSVVAKVYDSRSGNFELVMEELMRKKAGNSSRGDLYFVPWNYKAFESRSPDRFWLQIEATDMSGRSTLSELRPFSVNGFSSKFSWTWKEFYVMGCQWVNLYYPVLWFALYFLFFILLVPKALLIFSKNQYTYKNFITNKGFINGMAWVLQELSKIPIVYFGSLGYLLYLVLCPWLVGYVLTDGSEKGYMTYKGWVVKSNNGKRDEYIGSPDIIVVVLPHLLFVVSPMILVCTALAAEKGIYREHILSLSGKKEDDYGKRIEGHQNYEYQGNRKAKFYIRDRWIRKILLASCLALLWKHLINCRGLIGAYEMNPIIHFPVYSFSIPLLLASAVYKTGSI</sequence>
<gene>
    <name evidence="1" type="ORF">Patl1_23965</name>
</gene>
<comment type="caution">
    <text evidence="1">The sequence shown here is derived from an EMBL/GenBank/DDBJ whole genome shotgun (WGS) entry which is preliminary data.</text>
</comment>
<reference evidence="2" key="1">
    <citation type="journal article" date="2023" name="G3 (Bethesda)">
        <title>Genome assembly and association tests identify interacting loci associated with vigor, precocity, and sex in interspecific pistachio rootstocks.</title>
        <authorList>
            <person name="Palmer W."/>
            <person name="Jacygrad E."/>
            <person name="Sagayaradj S."/>
            <person name="Cavanaugh K."/>
            <person name="Han R."/>
            <person name="Bertier L."/>
            <person name="Beede B."/>
            <person name="Kafkas S."/>
            <person name="Golino D."/>
            <person name="Preece J."/>
            <person name="Michelmore R."/>
        </authorList>
    </citation>
    <scope>NUCLEOTIDE SEQUENCE [LARGE SCALE GENOMIC DNA]</scope>
</reference>
<keyword evidence="2" id="KW-1185">Reference proteome</keyword>
<dbReference type="EMBL" id="CM047909">
    <property type="protein sequence ID" value="KAJ0080148.1"/>
    <property type="molecule type" value="Genomic_DNA"/>
</dbReference>
<evidence type="ECO:0000313" key="1">
    <source>
        <dbReference type="EMBL" id="KAJ0080148.1"/>
    </source>
</evidence>